<dbReference type="PROSITE" id="PS50878">
    <property type="entry name" value="RT_POL"/>
    <property type="match status" value="1"/>
</dbReference>
<feature type="compositionally biased region" description="Acidic residues" evidence="1">
    <location>
        <begin position="565"/>
        <end position="577"/>
    </location>
</feature>
<sequence length="1556" mass="175477">MTWLSAGVSDVLEVSDEEGDQEGRRQSSSPGSIQVGMKGKVARSFSAPSKGFREEFSGAAKPKTFGSRFWALGDVSDATDSESKGEKDAATSVEEAFPEARFVRRALAEGFTVDEVLKASEHLLLNPAATSGSCTKSTNLKGNGLLARRIVDSVAKRKESSIKPRKGPLPRARISQPLTIGDKLDEAFTAKLSNSVKFRKAWVPIATRQENEATLSRERDESCAGINREGGGRGWMSQGFRPRGARSFGTIRGGFAGRPGRSGAHHAGRSNLPSYGQRAMDSGTGRAEKTTTGSGSNKGGTLVSRWDKSAEGSRKVLGGKKEAWQNKAGDLGASVTGKEGRGKNVVGEVVSEGDAKDQEFDRPLFEDRNNKGEGVKGAAKKVCSKCFEKGHVADDCVVEVYCDICDSFDHVSHKCPVLKLPKPVVQAVGMVEGLGFCNIPHQPLQRSKKGTKLALVHVVAGSLSKERLVAQLQRLCPAKWKWEPVEQGKDSFVVLFPSKGELQRAINFGGAEVKEGGVVTGIRMEFREWNIDVVIADHYFELRFEVEKKGFDDNGDEVEFHFEKEDGDGDDGGLDNMEDGKENGNEKEGDHMRDMNSGMILDGQDGGSKENGDKMTEQEARVEEEEEELKKMADQIIDVVVEDMLGEIYDRVAREGEEQDLGNRQGQEMGDGLQEKVVLMANVEEVIVMPEGELDRMGRLEENFLGDHPFTDEEECSVSGDEQEVCDNHILDHLCGKVMEEVMDEADMHLSCDSDYIHINHRKGCKKSGNKLRRKGRGFKTKREKWRPKGRSGGILLEINLELFDVTSIDEGEFYIKFHLRNKEDAFQWNLVAVYGAAQDEFKQDFLLELVNSCSKEALPMVIGGDFNIIRNPMEKNNERYNDRWPFLFNVVIDSLNLREILLSGCKFTWANSMPNPTYEKLDRVLVSTEWETKNPLVTVHALCRDLSDHTPLVLDTGKGTHRNAQPLFKFELGWLLRDDFQNLLVEIWSKDIQGATNIERWQNKIRRLRQFLRGWVKNLSGAYKKEKPRLIAKVDELDKLAETRILTSQELDLKNSCKNALAQLLREEEVKWYQRAKTKRIVGDRNTKYYHMITNGKHRKTKIFQLEQEEGVIKGDAQLKKYVTNYYRGLFGAPDGNCFSMCESQKDDIPQVSMEENTFLTKEFTEEEVKHAVFQMEHNKAPGPDGFPAEFYQVFWEVIKEDLMAVFRDFHSGELPLHRLNFGIITLLPKNKEAKQIQQYRRICLLNVSFKVFTKVMANRIALVAQKVIRPSQIAFLKGRNIIEGAIILHETLHEMHKKKSNGVILKLDFEKAYDKVNWNFLQQALRMKGFSDIWCKWIDQVVSGGSVAVKVNDEIGHFFQTKKGLRQGDPLSPILFNLVADMLAILINRARDLETLNGVIPQLVDNGLSILQYADDTILFMDHDLVKANNLKLVLAAFERLSGLKINFHKSEMFCFGKAKEVEKDYTTLFGCKMGTFPFRYLGLPMHFKRLSNKDWKDLEDKFQKKLSCWRGKFLSSGGKLVLINSVLSSLATFTSNMHVLTLRRYLPMYCNTF</sequence>
<dbReference type="SMART" id="SM00343">
    <property type="entry name" value="ZnF_C2HC"/>
    <property type="match status" value="2"/>
</dbReference>
<dbReference type="GO" id="GO:0003676">
    <property type="term" value="F:nucleic acid binding"/>
    <property type="evidence" value="ECO:0007669"/>
    <property type="project" value="InterPro"/>
</dbReference>
<dbReference type="SUPFAM" id="SSF56219">
    <property type="entry name" value="DNase I-like"/>
    <property type="match status" value="1"/>
</dbReference>
<dbReference type="Pfam" id="PF03372">
    <property type="entry name" value="Exo_endo_phos"/>
    <property type="match status" value="1"/>
</dbReference>
<feature type="compositionally biased region" description="Basic and acidic residues" evidence="1">
    <location>
        <begin position="578"/>
        <end position="594"/>
    </location>
</feature>
<feature type="region of interest" description="Disordered" evidence="1">
    <location>
        <begin position="563"/>
        <end position="617"/>
    </location>
</feature>
<dbReference type="InterPro" id="IPR043502">
    <property type="entry name" value="DNA/RNA_pol_sf"/>
</dbReference>
<dbReference type="InterPro" id="IPR000477">
    <property type="entry name" value="RT_dom"/>
</dbReference>
<dbReference type="GO" id="GO:0003824">
    <property type="term" value="F:catalytic activity"/>
    <property type="evidence" value="ECO:0007669"/>
    <property type="project" value="InterPro"/>
</dbReference>
<evidence type="ECO:0000313" key="3">
    <source>
        <dbReference type="EMBL" id="AAX96121.1"/>
    </source>
</evidence>
<dbReference type="Gene3D" id="4.10.60.10">
    <property type="entry name" value="Zinc finger, CCHC-type"/>
    <property type="match status" value="1"/>
</dbReference>
<reference evidence="4" key="1">
    <citation type="journal article" date="2005" name="Nature">
        <title>The map-based sequence of the rice genome.</title>
        <authorList>
            <consortium name="International rice genome sequencing project (IRGSP)"/>
            <person name="Matsumoto T."/>
            <person name="Wu J."/>
            <person name="Kanamori H."/>
            <person name="Katayose Y."/>
            <person name="Fujisawa M."/>
            <person name="Namiki N."/>
            <person name="Mizuno H."/>
            <person name="Yamamoto K."/>
            <person name="Antonio B.A."/>
            <person name="Baba T."/>
            <person name="Sakata K."/>
            <person name="Nagamura Y."/>
            <person name="Aoki H."/>
            <person name="Arikawa K."/>
            <person name="Arita K."/>
            <person name="Bito T."/>
            <person name="Chiden Y."/>
            <person name="Fujitsuka N."/>
            <person name="Fukunaka R."/>
            <person name="Hamada M."/>
            <person name="Harada C."/>
            <person name="Hayashi A."/>
            <person name="Hijishita S."/>
            <person name="Honda M."/>
            <person name="Hosokawa S."/>
            <person name="Ichikawa Y."/>
            <person name="Idonuma A."/>
            <person name="Iijima M."/>
            <person name="Ikeda M."/>
            <person name="Ikeno M."/>
            <person name="Ito K."/>
            <person name="Ito S."/>
            <person name="Ito T."/>
            <person name="Ito Y."/>
            <person name="Ito Y."/>
            <person name="Iwabuchi A."/>
            <person name="Kamiya K."/>
            <person name="Karasawa W."/>
            <person name="Kurita K."/>
            <person name="Katagiri S."/>
            <person name="Kikuta A."/>
            <person name="Kobayashi H."/>
            <person name="Kobayashi N."/>
            <person name="Machita K."/>
            <person name="Maehara T."/>
            <person name="Masukawa M."/>
            <person name="Mizubayashi T."/>
            <person name="Mukai Y."/>
            <person name="Nagasaki H."/>
            <person name="Nagata Y."/>
            <person name="Naito S."/>
            <person name="Nakashima M."/>
            <person name="Nakama Y."/>
            <person name="Nakamichi Y."/>
            <person name="Nakamura M."/>
            <person name="Meguro A."/>
            <person name="Negishi M."/>
            <person name="Ohta I."/>
            <person name="Ohta T."/>
            <person name="Okamoto M."/>
            <person name="Ono N."/>
            <person name="Saji S."/>
            <person name="Sakaguchi M."/>
            <person name="Sakai K."/>
            <person name="Shibata M."/>
            <person name="Shimokawa T."/>
            <person name="Song J."/>
            <person name="Takazaki Y."/>
            <person name="Terasawa K."/>
            <person name="Tsugane M."/>
            <person name="Tsuji K."/>
            <person name="Ueda S."/>
            <person name="Waki K."/>
            <person name="Yamagata H."/>
            <person name="Yamamoto M."/>
            <person name="Yamamoto S."/>
            <person name="Yamane H."/>
            <person name="Yoshiki S."/>
            <person name="Yoshihara R."/>
            <person name="Yukawa K."/>
            <person name="Zhong H."/>
            <person name="Yano M."/>
            <person name="Yuan Q."/>
            <person name="Ouyang S."/>
            <person name="Liu J."/>
            <person name="Jones K.M."/>
            <person name="Gansberger K."/>
            <person name="Moffat K."/>
            <person name="Hill J."/>
            <person name="Bera J."/>
            <person name="Fadrosh D."/>
            <person name="Jin S."/>
            <person name="Johri S."/>
            <person name="Kim M."/>
            <person name="Overton L."/>
            <person name="Reardon M."/>
            <person name="Tsitrin T."/>
            <person name="Vuong H."/>
            <person name="Weaver B."/>
            <person name="Ciecko A."/>
            <person name="Tallon L."/>
            <person name="Jackson J."/>
            <person name="Pai G."/>
            <person name="Aken S.V."/>
            <person name="Utterback T."/>
            <person name="Reidmuller S."/>
            <person name="Feldblyum T."/>
            <person name="Hsiao J."/>
            <person name="Zismann V."/>
            <person name="Iobst S."/>
            <person name="de Vazeille A.R."/>
            <person name="Buell C.R."/>
            <person name="Ying K."/>
            <person name="Li Y."/>
            <person name="Lu T."/>
            <person name="Huang Y."/>
            <person name="Zhao Q."/>
            <person name="Feng Q."/>
            <person name="Zhang L."/>
            <person name="Zhu J."/>
            <person name="Weng Q."/>
            <person name="Mu J."/>
            <person name="Lu Y."/>
            <person name="Fan D."/>
            <person name="Liu Y."/>
            <person name="Guan J."/>
            <person name="Zhang Y."/>
            <person name="Yu S."/>
            <person name="Liu X."/>
            <person name="Zhang Y."/>
            <person name="Hong G."/>
            <person name="Han B."/>
            <person name="Choisne N."/>
            <person name="Demange N."/>
            <person name="Orjeda G."/>
            <person name="Samain S."/>
            <person name="Cattolico L."/>
            <person name="Pelletier E."/>
            <person name="Couloux A."/>
            <person name="Segurens B."/>
            <person name="Wincker P."/>
            <person name="D'Hont A."/>
            <person name="Scarpelli C."/>
            <person name="Weissenbach J."/>
            <person name="Salanoubat M."/>
            <person name="Quetier F."/>
            <person name="Yu Y."/>
            <person name="Kim H.R."/>
            <person name="Rambo T."/>
            <person name="Currie J."/>
            <person name="Collura K."/>
            <person name="Luo M."/>
            <person name="Yang T."/>
            <person name="Ammiraju J.S.S."/>
            <person name="Engler F."/>
            <person name="Soderlund C."/>
            <person name="Wing R.A."/>
            <person name="Palmer L.E."/>
            <person name="de la Bastide M."/>
            <person name="Spiegel L."/>
            <person name="Nascimento L."/>
            <person name="Zutavern T."/>
            <person name="O'Shaughnessy A."/>
            <person name="Dike S."/>
            <person name="Dedhia N."/>
            <person name="Preston R."/>
            <person name="Balija V."/>
            <person name="McCombie W.R."/>
            <person name="Chow T."/>
            <person name="Chen H."/>
            <person name="Chung M."/>
            <person name="Chen C."/>
            <person name="Shaw J."/>
            <person name="Wu H."/>
            <person name="Hsiao K."/>
            <person name="Chao Y."/>
            <person name="Chu M."/>
            <person name="Cheng C."/>
            <person name="Hour A."/>
            <person name="Lee P."/>
            <person name="Lin S."/>
            <person name="Lin Y."/>
            <person name="Liou J."/>
            <person name="Liu S."/>
            <person name="Hsing Y."/>
            <person name="Raghuvanshi S."/>
            <person name="Mohanty A."/>
            <person name="Bharti A.K."/>
            <person name="Gaur A."/>
            <person name="Gupta V."/>
            <person name="Kumar D."/>
            <person name="Ravi V."/>
            <person name="Vij S."/>
            <person name="Kapur A."/>
            <person name="Khurana P."/>
            <person name="Khurana P."/>
            <person name="Khurana J.P."/>
            <person name="Tyagi A.K."/>
            <person name="Gaikwad K."/>
            <person name="Singh A."/>
            <person name="Dalal V."/>
            <person name="Srivastava S."/>
            <person name="Dixit A."/>
            <person name="Pal A.K."/>
            <person name="Ghazi I.A."/>
            <person name="Yadav M."/>
            <person name="Pandit A."/>
            <person name="Bhargava A."/>
            <person name="Sureshbabu K."/>
            <person name="Batra K."/>
            <person name="Sharma T.R."/>
            <person name="Mohapatra T."/>
            <person name="Singh N.K."/>
            <person name="Messing J."/>
            <person name="Nelson A.B."/>
            <person name="Fuks G."/>
            <person name="Kavchok S."/>
            <person name="Keizer G."/>
            <person name="Linton E."/>
            <person name="Llaca V."/>
            <person name="Song R."/>
            <person name="Tanyolac B."/>
            <person name="Young S."/>
            <person name="Ho-Il K."/>
            <person name="Hahn J.H."/>
            <person name="Sangsakoo G."/>
            <person name="Vanavichit A."/>
            <person name="de Mattos Luiz.A.T."/>
            <person name="Zimmer P.D."/>
            <person name="Malone G."/>
            <person name="Dellagostin O."/>
            <person name="de Oliveira A.C."/>
            <person name="Bevan M."/>
            <person name="Bancroft I."/>
            <person name="Minx P."/>
            <person name="Cordum H."/>
            <person name="Wilson R."/>
            <person name="Cheng Z."/>
            <person name="Jin W."/>
            <person name="Jiang J."/>
            <person name="Leong S.A."/>
            <person name="Iwama H."/>
            <person name="Gojobori T."/>
            <person name="Itoh T."/>
            <person name="Niimura Y."/>
            <person name="Fujii Y."/>
            <person name="Habara T."/>
            <person name="Sakai H."/>
            <person name="Sato Y."/>
            <person name="Wilson G."/>
            <person name="Kumar K."/>
            <person name="McCouch S."/>
            <person name="Juretic N."/>
            <person name="Hoen D."/>
            <person name="Wright S."/>
            <person name="Bruskiewich R."/>
            <person name="Bureau T."/>
            <person name="Miyao A."/>
            <person name="Hirochika H."/>
            <person name="Nishikawa T."/>
            <person name="Kadowaki K."/>
            <person name="Sugiura M."/>
            <person name="Burr B."/>
            <person name="Sasaki T."/>
        </authorList>
    </citation>
    <scope>NUCLEOTIDE SEQUENCE [LARGE SCALE GENOMIC DNA]</scope>
    <source>
        <strain evidence="4">cv. Nipponbare</strain>
    </source>
</reference>
<dbReference type="Proteomes" id="UP000000763">
    <property type="component" value="Chromosome 11"/>
</dbReference>
<dbReference type="GO" id="GO:0008270">
    <property type="term" value="F:zinc ion binding"/>
    <property type="evidence" value="ECO:0007669"/>
    <property type="project" value="InterPro"/>
</dbReference>
<dbReference type="PANTHER" id="PTHR31635:SF196">
    <property type="entry name" value="REVERSE TRANSCRIPTASE DOMAIN-CONTAINING PROTEIN-RELATED"/>
    <property type="match status" value="1"/>
</dbReference>
<organism evidence="3 4">
    <name type="scientific">Oryza sativa subsp. japonica</name>
    <name type="common">Rice</name>
    <dbReference type="NCBI Taxonomy" id="39947"/>
    <lineage>
        <taxon>Eukaryota</taxon>
        <taxon>Viridiplantae</taxon>
        <taxon>Streptophyta</taxon>
        <taxon>Embryophyta</taxon>
        <taxon>Tracheophyta</taxon>
        <taxon>Spermatophyta</taxon>
        <taxon>Magnoliopsida</taxon>
        <taxon>Liliopsida</taxon>
        <taxon>Poales</taxon>
        <taxon>Poaceae</taxon>
        <taxon>BOP clade</taxon>
        <taxon>Oryzoideae</taxon>
        <taxon>Oryzeae</taxon>
        <taxon>Oryzinae</taxon>
        <taxon>Oryza</taxon>
        <taxon>Oryza sativa</taxon>
    </lineage>
</organism>
<feature type="compositionally biased region" description="Low complexity" evidence="1">
    <location>
        <begin position="290"/>
        <end position="301"/>
    </location>
</feature>
<dbReference type="Pfam" id="PF00078">
    <property type="entry name" value="RVT_1"/>
    <property type="match status" value="1"/>
</dbReference>
<dbReference type="SUPFAM" id="SSF57756">
    <property type="entry name" value="Retrovirus zinc finger-like domains"/>
    <property type="match status" value="1"/>
</dbReference>
<dbReference type="InterPro" id="IPR001878">
    <property type="entry name" value="Znf_CCHC"/>
</dbReference>
<reference evidence="4" key="2">
    <citation type="journal article" date="2008" name="Nucleic Acids Res.">
        <title>The rice annotation project database (RAP-DB): 2008 update.</title>
        <authorList>
            <consortium name="The rice annotation project (RAP)"/>
        </authorList>
    </citation>
    <scope>GENOME REANNOTATION</scope>
    <source>
        <strain evidence="4">cv. Nipponbare</strain>
    </source>
</reference>
<protein>
    <submittedName>
        <fullName evidence="3">Retrotransposon protein, putative, unclassified</fullName>
    </submittedName>
</protein>
<dbReference type="PANTHER" id="PTHR31635">
    <property type="entry name" value="REVERSE TRANSCRIPTASE DOMAIN-CONTAINING PROTEIN-RELATED"/>
    <property type="match status" value="1"/>
</dbReference>
<dbReference type="InterPro" id="IPR036691">
    <property type="entry name" value="Endo/exonu/phosph_ase_sf"/>
</dbReference>
<gene>
    <name evidence="3" type="ordered locus">LOC_Os11g20760</name>
</gene>
<proteinExistence type="predicted"/>
<feature type="compositionally biased region" description="Basic and acidic residues" evidence="1">
    <location>
        <begin position="607"/>
        <end position="617"/>
    </location>
</feature>
<dbReference type="SUPFAM" id="SSF56672">
    <property type="entry name" value="DNA/RNA polymerases"/>
    <property type="match status" value="1"/>
</dbReference>
<evidence type="ECO:0000313" key="4">
    <source>
        <dbReference type="Proteomes" id="UP000000763"/>
    </source>
</evidence>
<accession>Q2R6A2</accession>
<dbReference type="Gene3D" id="3.60.10.10">
    <property type="entry name" value="Endonuclease/exonuclease/phosphatase"/>
    <property type="match status" value="1"/>
</dbReference>
<feature type="compositionally biased region" description="Basic and acidic residues" evidence="1">
    <location>
        <begin position="211"/>
        <end position="222"/>
    </location>
</feature>
<dbReference type="CDD" id="cd01650">
    <property type="entry name" value="RT_nLTR_like"/>
    <property type="match status" value="1"/>
</dbReference>
<feature type="compositionally biased region" description="Basic and acidic residues" evidence="1">
    <location>
        <begin position="305"/>
        <end position="323"/>
    </location>
</feature>
<dbReference type="EMBL" id="AC137922">
    <property type="protein sequence ID" value="AAX96121.1"/>
    <property type="molecule type" value="Genomic_DNA"/>
</dbReference>
<dbReference type="InterPro" id="IPR036875">
    <property type="entry name" value="Znf_CCHC_sf"/>
</dbReference>
<feature type="region of interest" description="Disordered" evidence="1">
    <location>
        <begin position="211"/>
        <end position="323"/>
    </location>
</feature>
<feature type="region of interest" description="Disordered" evidence="1">
    <location>
        <begin position="1"/>
        <end position="41"/>
    </location>
</feature>
<evidence type="ECO:0000259" key="2">
    <source>
        <dbReference type="PROSITE" id="PS50878"/>
    </source>
</evidence>
<name>Q2R6A2_ORYSJ</name>
<dbReference type="InterPro" id="IPR005135">
    <property type="entry name" value="Endo/exonuclease/phosphatase"/>
</dbReference>
<feature type="domain" description="Reverse transcriptase" evidence="2">
    <location>
        <begin position="1210"/>
        <end position="1488"/>
    </location>
</feature>
<evidence type="ECO:0000256" key="1">
    <source>
        <dbReference type="SAM" id="MobiDB-lite"/>
    </source>
</evidence>